<evidence type="ECO:0000256" key="2">
    <source>
        <dbReference type="ARBA" id="ARBA00007433"/>
    </source>
</evidence>
<name>A0A4Z1T1K9_GIAMU</name>
<dbReference type="Gene3D" id="3.30.1250.10">
    <property type="entry name" value="Ribosome maturation protein SBDS, N-terminal domain"/>
    <property type="match status" value="1"/>
</dbReference>
<dbReference type="SUPFAM" id="SSF109728">
    <property type="entry name" value="Hypothetical protein AF0491, middle domain"/>
    <property type="match status" value="1"/>
</dbReference>
<dbReference type="InterPro" id="IPR036786">
    <property type="entry name" value="Ribosome_mat_SBDS_N_sf"/>
</dbReference>
<organism evidence="7 8">
    <name type="scientific">Giardia muris</name>
    <dbReference type="NCBI Taxonomy" id="5742"/>
    <lineage>
        <taxon>Eukaryota</taxon>
        <taxon>Metamonada</taxon>
        <taxon>Diplomonadida</taxon>
        <taxon>Hexamitidae</taxon>
        <taxon>Giardiinae</taxon>
        <taxon>Giardia</taxon>
    </lineage>
</organism>
<evidence type="ECO:0000256" key="5">
    <source>
        <dbReference type="ARBA" id="ARBA00049708"/>
    </source>
</evidence>
<comment type="subcellular location">
    <subcellularLocation>
        <location evidence="1">Cytoplasm</location>
    </subcellularLocation>
</comment>
<evidence type="ECO:0000313" key="8">
    <source>
        <dbReference type="Proteomes" id="UP000315496"/>
    </source>
</evidence>
<dbReference type="PANTHER" id="PTHR10927">
    <property type="entry name" value="RIBOSOME MATURATION PROTEIN SBDS"/>
    <property type="match status" value="1"/>
</dbReference>
<dbReference type="InterPro" id="IPR019783">
    <property type="entry name" value="SDO1/SBDS_N"/>
</dbReference>
<dbReference type="Gene3D" id="1.10.10.900">
    <property type="entry name" value="SBDS protein C-terminal domain, subdomain 1"/>
    <property type="match status" value="1"/>
</dbReference>
<proteinExistence type="inferred from homology"/>
<dbReference type="GO" id="GO:0005737">
    <property type="term" value="C:cytoplasm"/>
    <property type="evidence" value="ECO:0007669"/>
    <property type="project" value="UniProtKB-SubCell"/>
</dbReference>
<evidence type="ECO:0000313" key="7">
    <source>
        <dbReference type="EMBL" id="TNJ26827.1"/>
    </source>
</evidence>
<dbReference type="AlphaFoldDB" id="A0A4Z1T1K9"/>
<comment type="subunit">
    <text evidence="5">Associates with the 60S ribosomal subunit.</text>
</comment>
<dbReference type="VEuPathDB" id="GiardiaDB:GMRT_10594"/>
<dbReference type="OrthoDB" id="10253092at2759"/>
<evidence type="ECO:0000259" key="6">
    <source>
        <dbReference type="Pfam" id="PF01172"/>
    </source>
</evidence>
<dbReference type="PANTHER" id="PTHR10927:SF1">
    <property type="entry name" value="RIBOSOME MATURATION PROTEIN SBDS"/>
    <property type="match status" value="1"/>
</dbReference>
<dbReference type="InterPro" id="IPR039100">
    <property type="entry name" value="Sdo1/SBDS-like"/>
</dbReference>
<evidence type="ECO:0000256" key="1">
    <source>
        <dbReference type="ARBA" id="ARBA00004496"/>
    </source>
</evidence>
<evidence type="ECO:0000256" key="3">
    <source>
        <dbReference type="ARBA" id="ARBA00022490"/>
    </source>
</evidence>
<dbReference type="Proteomes" id="UP000315496">
    <property type="component" value="Chromosome 4"/>
</dbReference>
<keyword evidence="3" id="KW-0963">Cytoplasm</keyword>
<dbReference type="InterPro" id="IPR037188">
    <property type="entry name" value="Sdo1/SBDS_central_sf"/>
</dbReference>
<dbReference type="Pfam" id="PF01172">
    <property type="entry name" value="SBDS_N"/>
    <property type="match status" value="1"/>
</dbReference>
<dbReference type="SUPFAM" id="SSF89895">
    <property type="entry name" value="FYSH domain"/>
    <property type="match status" value="1"/>
</dbReference>
<keyword evidence="8" id="KW-1185">Reference proteome</keyword>
<feature type="domain" description="Ribosome maturation protein SDO1/SBDS N-terminal" evidence="6">
    <location>
        <begin position="21"/>
        <end position="104"/>
    </location>
</feature>
<sequence>MATGGQRQRLTQPVTQKLYTNVSIAHLTRNGLKFEVACYHNKALLYRNNLEGSIDDVLQSRLVFADAARGIIHSSEALEKAFGTSNYADVCDRIVRTGRLQSSLIERSTESERLVAQLVTLIRARTTNGATGGPFPTPVLEEAIRLLHYRPNTQPPSAQAAHVIKRLKAKYHDLIIPKPLDVCLSLPLSVAKDSLLRCTRECGLLLDHTTAAFEQGACFINGSVHPESYALLKRILQEIHPLASATLHTTTKLKVK</sequence>
<comment type="caution">
    <text evidence="7">The sequence shown here is derived from an EMBL/GenBank/DDBJ whole genome shotgun (WGS) entry which is preliminary data.</text>
</comment>
<evidence type="ECO:0000256" key="4">
    <source>
        <dbReference type="ARBA" id="ARBA00022517"/>
    </source>
</evidence>
<dbReference type="GO" id="GO:0042254">
    <property type="term" value="P:ribosome biogenesis"/>
    <property type="evidence" value="ECO:0007669"/>
    <property type="project" value="UniProtKB-KW"/>
</dbReference>
<reference evidence="7 8" key="1">
    <citation type="submission" date="2019-05" db="EMBL/GenBank/DDBJ databases">
        <title>The compact genome of Giardia muris reveals important steps in the evolution of intestinal protozoan parasites.</title>
        <authorList>
            <person name="Xu F."/>
            <person name="Jimenez-Gonzalez A."/>
            <person name="Einarsson E."/>
            <person name="Astvaldsson A."/>
            <person name="Peirasmaki D."/>
            <person name="Eckmann L."/>
            <person name="Andersson J.O."/>
            <person name="Svard S.G."/>
            <person name="Jerlstrom-Hultqvist J."/>
        </authorList>
    </citation>
    <scope>NUCLEOTIDE SEQUENCE [LARGE SCALE GENOMIC DNA]</scope>
    <source>
        <strain evidence="7 8">Roberts-Thomson</strain>
    </source>
</reference>
<dbReference type="EMBL" id="VDLU01000004">
    <property type="protein sequence ID" value="TNJ26827.1"/>
    <property type="molecule type" value="Genomic_DNA"/>
</dbReference>
<protein>
    <submittedName>
        <fullName evidence="7">Shwachman-Bodian-Diamond syndrome like protein</fullName>
    </submittedName>
</protein>
<comment type="similarity">
    <text evidence="2">Belongs to the SDO1/SBDS family.</text>
</comment>
<gene>
    <name evidence="7" type="ORF">GMRT_10594</name>
</gene>
<accession>A0A4Z1T1K9</accession>
<keyword evidence="4" id="KW-0690">Ribosome biogenesis</keyword>